<keyword evidence="1" id="KW-0812">Transmembrane</keyword>
<keyword evidence="1" id="KW-0472">Membrane</keyword>
<accession>A0A381WN89</accession>
<dbReference type="EMBL" id="UINC01012289">
    <property type="protein sequence ID" value="SVA53751.1"/>
    <property type="molecule type" value="Genomic_DNA"/>
</dbReference>
<protein>
    <recommendedName>
        <fullName evidence="2">Transglycosylase SLT domain-containing protein</fullName>
    </recommendedName>
</protein>
<name>A0A381WN89_9ZZZZ</name>
<evidence type="ECO:0000259" key="2">
    <source>
        <dbReference type="Pfam" id="PF01464"/>
    </source>
</evidence>
<feature type="domain" description="Transglycosylase SLT" evidence="2">
    <location>
        <begin position="40"/>
        <end position="157"/>
    </location>
</feature>
<evidence type="ECO:0000313" key="3">
    <source>
        <dbReference type="EMBL" id="SVA53751.1"/>
    </source>
</evidence>
<dbReference type="Gene3D" id="1.10.530.10">
    <property type="match status" value="1"/>
</dbReference>
<reference evidence="3" key="1">
    <citation type="submission" date="2018-05" db="EMBL/GenBank/DDBJ databases">
        <authorList>
            <person name="Lanie J.A."/>
            <person name="Ng W.-L."/>
            <person name="Kazmierczak K.M."/>
            <person name="Andrzejewski T.M."/>
            <person name="Davidsen T.M."/>
            <person name="Wayne K.J."/>
            <person name="Tettelin H."/>
            <person name="Glass J.I."/>
            <person name="Rusch D."/>
            <person name="Podicherti R."/>
            <person name="Tsui H.-C.T."/>
            <person name="Winkler M.E."/>
        </authorList>
    </citation>
    <scope>NUCLEOTIDE SEQUENCE</scope>
</reference>
<sequence length="184" mass="21583">VLRHRLKGRWLRWLLLLAVLDASAFYWWWSSQAERRYDSIIRDAAGEFGVEYALIKAIIWQESRFQENAVGKAGEIGLMQLMELAAFEWADNHGVHDFEHSHVYDPRTNILAGTYYLKTRLDRYPHADNPLPYALADYNAGRARVVRWAKEAAHTNSAAFLRNIDYPSTRRYIDQVISRRSHYQ</sequence>
<dbReference type="SUPFAM" id="SSF53955">
    <property type="entry name" value="Lysozyme-like"/>
    <property type="match status" value="1"/>
</dbReference>
<evidence type="ECO:0000256" key="1">
    <source>
        <dbReference type="SAM" id="Phobius"/>
    </source>
</evidence>
<dbReference type="InterPro" id="IPR008258">
    <property type="entry name" value="Transglycosylase_SLT_dom_1"/>
</dbReference>
<proteinExistence type="predicted"/>
<dbReference type="AlphaFoldDB" id="A0A381WN89"/>
<organism evidence="3">
    <name type="scientific">marine metagenome</name>
    <dbReference type="NCBI Taxonomy" id="408172"/>
    <lineage>
        <taxon>unclassified sequences</taxon>
        <taxon>metagenomes</taxon>
        <taxon>ecological metagenomes</taxon>
    </lineage>
</organism>
<dbReference type="InterPro" id="IPR023346">
    <property type="entry name" value="Lysozyme-like_dom_sf"/>
</dbReference>
<keyword evidence="1" id="KW-1133">Transmembrane helix</keyword>
<gene>
    <name evidence="3" type="ORF">METZ01_LOCUS106605</name>
</gene>
<dbReference type="CDD" id="cd16896">
    <property type="entry name" value="LT_Slt70-like"/>
    <property type="match status" value="1"/>
</dbReference>
<dbReference type="Pfam" id="PF01464">
    <property type="entry name" value="SLT"/>
    <property type="match status" value="1"/>
</dbReference>
<feature type="non-terminal residue" evidence="3">
    <location>
        <position position="1"/>
    </location>
</feature>
<dbReference type="PANTHER" id="PTHR37423:SF2">
    <property type="entry name" value="MEMBRANE-BOUND LYTIC MUREIN TRANSGLYCOSYLASE C"/>
    <property type="match status" value="1"/>
</dbReference>
<dbReference type="PANTHER" id="PTHR37423">
    <property type="entry name" value="SOLUBLE LYTIC MUREIN TRANSGLYCOSYLASE-RELATED"/>
    <property type="match status" value="1"/>
</dbReference>
<feature type="transmembrane region" description="Helical" evidence="1">
    <location>
        <begin position="12"/>
        <end position="29"/>
    </location>
</feature>